<dbReference type="Proteomes" id="UP000706039">
    <property type="component" value="Unassembled WGS sequence"/>
</dbReference>
<dbReference type="EMBL" id="JAINVV010000004">
    <property type="protein sequence ID" value="MBY8823102.1"/>
    <property type="molecule type" value="Genomic_DNA"/>
</dbReference>
<evidence type="ECO:0000313" key="3">
    <source>
        <dbReference type="Proteomes" id="UP000706039"/>
    </source>
</evidence>
<dbReference type="RefSeq" id="WP_222990293.1">
    <property type="nucleotide sequence ID" value="NZ_JAINVV010000004.1"/>
</dbReference>
<feature type="chain" id="PRO_5046151209" evidence="1">
    <location>
        <begin position="24"/>
        <end position="219"/>
    </location>
</feature>
<name>A0ABS7PP65_9SPHN</name>
<evidence type="ECO:0000256" key="1">
    <source>
        <dbReference type="SAM" id="SignalP"/>
    </source>
</evidence>
<accession>A0ABS7PP65</accession>
<organism evidence="2 3">
    <name type="scientific">Sphingomonas colocasiae</name>
    <dbReference type="NCBI Taxonomy" id="1848973"/>
    <lineage>
        <taxon>Bacteria</taxon>
        <taxon>Pseudomonadati</taxon>
        <taxon>Pseudomonadota</taxon>
        <taxon>Alphaproteobacteria</taxon>
        <taxon>Sphingomonadales</taxon>
        <taxon>Sphingomonadaceae</taxon>
        <taxon>Sphingomonas</taxon>
    </lineage>
</organism>
<gene>
    <name evidence="2" type="ORF">K7G82_12420</name>
</gene>
<keyword evidence="1" id="KW-0732">Signal</keyword>
<reference evidence="2 3" key="1">
    <citation type="submission" date="2021-08" db="EMBL/GenBank/DDBJ databases">
        <authorList>
            <person name="Tuo L."/>
        </authorList>
    </citation>
    <scope>NUCLEOTIDE SEQUENCE [LARGE SCALE GENOMIC DNA]</scope>
    <source>
        <strain evidence="2 3">JCM 31229</strain>
    </source>
</reference>
<sequence>MSSFSTSLLAAGSLALTVPIAFLSGDSATVAADHLDPPTRTDPDLDTLPDFAADIADVYAWHTTSHVIIAVTFAGPQAGRAASYDRDVLYKVNISNAGARSDPEFVIRVRFGQNGTANGVQFENVPGAASAIVSGPVETNIASGGAMLRAGLFEDPFNFDLLGFRATRSTGTLQMRNDRDFFAGKDDTAIVIQMPRAALENGAHPLDIWATSARFGGNI</sequence>
<keyword evidence="3" id="KW-1185">Reference proteome</keyword>
<protein>
    <submittedName>
        <fullName evidence="2">DUF4331 domain-containing protein</fullName>
    </submittedName>
</protein>
<proteinExistence type="predicted"/>
<feature type="signal peptide" evidence="1">
    <location>
        <begin position="1"/>
        <end position="23"/>
    </location>
</feature>
<comment type="caution">
    <text evidence="2">The sequence shown here is derived from an EMBL/GenBank/DDBJ whole genome shotgun (WGS) entry which is preliminary data.</text>
</comment>
<evidence type="ECO:0000313" key="2">
    <source>
        <dbReference type="EMBL" id="MBY8823102.1"/>
    </source>
</evidence>